<dbReference type="PANTHER" id="PTHR10788:SF106">
    <property type="entry name" value="BCDNA.GH08860"/>
    <property type="match status" value="1"/>
</dbReference>
<evidence type="ECO:0000256" key="2">
    <source>
        <dbReference type="ARBA" id="ARBA00008799"/>
    </source>
</evidence>
<dbReference type="SUPFAM" id="SSF53756">
    <property type="entry name" value="UDP-Glycosyltransferase/glycogen phosphorylase"/>
    <property type="match status" value="1"/>
</dbReference>
<dbReference type="NCBIfam" id="TIGR00685">
    <property type="entry name" value="T6PP"/>
    <property type="match status" value="1"/>
</dbReference>
<protein>
    <submittedName>
        <fullName evidence="3">Trehalose 6-phosphate synthase</fullName>
        <ecNumber evidence="3">2.4.1.15</ecNumber>
    </submittedName>
</protein>
<dbReference type="EC" id="2.4.1.15" evidence="3"/>
<dbReference type="GO" id="GO:0005992">
    <property type="term" value="P:trehalose biosynthetic process"/>
    <property type="evidence" value="ECO:0007669"/>
    <property type="project" value="InterPro"/>
</dbReference>
<dbReference type="InterPro" id="IPR006379">
    <property type="entry name" value="HAD-SF_hydro_IIB"/>
</dbReference>
<dbReference type="InterPro" id="IPR003337">
    <property type="entry name" value="Trehalose_PPase"/>
</dbReference>
<dbReference type="SUPFAM" id="SSF56784">
    <property type="entry name" value="HAD-like"/>
    <property type="match status" value="1"/>
</dbReference>
<comment type="similarity">
    <text evidence="2">Belongs to the glycosyltransferase 20 family.</text>
</comment>
<dbReference type="RefSeq" id="WP_184252871.1">
    <property type="nucleotide sequence ID" value="NZ_JACHIO010000003.1"/>
</dbReference>
<dbReference type="Proteomes" id="UP000584867">
    <property type="component" value="Unassembled WGS sequence"/>
</dbReference>
<organism evidence="3 4">
    <name type="scientific">Granulicella mallensis</name>
    <dbReference type="NCBI Taxonomy" id="940614"/>
    <lineage>
        <taxon>Bacteria</taxon>
        <taxon>Pseudomonadati</taxon>
        <taxon>Acidobacteriota</taxon>
        <taxon>Terriglobia</taxon>
        <taxon>Terriglobales</taxon>
        <taxon>Acidobacteriaceae</taxon>
        <taxon>Granulicella</taxon>
    </lineage>
</organism>
<dbReference type="InterPro" id="IPR001830">
    <property type="entry name" value="Glyco_trans_20"/>
</dbReference>
<dbReference type="Pfam" id="PF00982">
    <property type="entry name" value="Glyco_transf_20"/>
    <property type="match status" value="1"/>
</dbReference>
<evidence type="ECO:0000313" key="3">
    <source>
        <dbReference type="EMBL" id="MBB5062378.1"/>
    </source>
</evidence>
<dbReference type="GO" id="GO:0003825">
    <property type="term" value="F:alpha,alpha-trehalose-phosphate synthase (UDP-forming) activity"/>
    <property type="evidence" value="ECO:0007669"/>
    <property type="project" value="UniProtKB-EC"/>
</dbReference>
<name>A0A7W7ZM11_9BACT</name>
<dbReference type="InterPro" id="IPR023214">
    <property type="entry name" value="HAD_sf"/>
</dbReference>
<accession>A0A7W7ZM11</accession>
<dbReference type="Gene3D" id="3.40.50.2000">
    <property type="entry name" value="Glycogen Phosphorylase B"/>
    <property type="match status" value="2"/>
</dbReference>
<keyword evidence="3" id="KW-0808">Transferase</keyword>
<gene>
    <name evidence="3" type="ORF">HDF15_000708</name>
</gene>
<dbReference type="GO" id="GO:0004805">
    <property type="term" value="F:trehalose-phosphatase activity"/>
    <property type="evidence" value="ECO:0007669"/>
    <property type="project" value="TreeGrafter"/>
</dbReference>
<comment type="similarity">
    <text evidence="1">In the C-terminal section; belongs to the trehalose phosphatase family.</text>
</comment>
<dbReference type="GO" id="GO:0005829">
    <property type="term" value="C:cytosol"/>
    <property type="evidence" value="ECO:0007669"/>
    <property type="project" value="TreeGrafter"/>
</dbReference>
<sequence length="807" mass="90519">MIGSRIFNLEDALYWMRATEPGSHAISLVSASYIAGTFMAEKSGIEMQKDPSSREAHDRAWSKKAAQRGFKRLAAANRSVLMLDYDGTLAPFVQDRMSSKLYPGVEERLHRLSRLTGGRLVFVTGRPVRELRALLPQDIHAEMWGSHGREQLSADGSYQLTSLSQKQIEELDWFDRLMAEKGFGSSIERKASGLALHTRGLDRDQVRELKSLAETLFAQVEPSGAVLEMLPFDGGLEVRGKGCTKATAVEHILKQEPQGTFAAYLGDDQTDEDAFCALGNQGLRVLVRNEFRPTLANLWLKPPQELLEFLDGWLAAVSADREGAAKAGTVSGVAGSSSTSLVVVSNRIPLSFAMEQGKLTATPSSGGLVSALEPLLKEHGGVWIGSAGTQDSPEIRAQLKEATCGHHYHYEPLFLSEEEQAKYYEGFSNEVLWPLFHDLQTHCVFKPIYWDFYRRVNQKFAEAVLHVTREEDIVWVQDYQLLQVASFIRAQRPRSRIAFFLHIPFPPPDIFEKLPWRREILQGLLDYDFIGLQTERDQRNLVACLRAFIPDIKLDGRGDHRKVVGTRGVTLIQVMPISIDFHEFASAAASEAVASRVAEIRSESPGLCIALGIDRLDYTKGIPERLRAFRALLRDQPEFRRKVTLIQVVVPSRENIPCYQELHSEVEKLVSSVNGELAEPGWTPIQYMHRSVPHEELLALYKAAHIALVTPLKDGMNLVAKEYCAAHVEDDGVLILSEFAGAAPELKTGAILVNPYDEVGVANALKQAIEMTVKEQRRRMLRLRHQIRSADIHHWRDLFFASLKRVE</sequence>
<evidence type="ECO:0000313" key="4">
    <source>
        <dbReference type="Proteomes" id="UP000584867"/>
    </source>
</evidence>
<reference evidence="3 4" key="1">
    <citation type="submission" date="2020-08" db="EMBL/GenBank/DDBJ databases">
        <title>Genomic Encyclopedia of Type Strains, Phase IV (KMG-V): Genome sequencing to study the core and pangenomes of soil and plant-associated prokaryotes.</title>
        <authorList>
            <person name="Whitman W."/>
        </authorList>
    </citation>
    <scope>NUCLEOTIDE SEQUENCE [LARGE SCALE GENOMIC DNA]</scope>
    <source>
        <strain evidence="3 4">X5P3</strain>
    </source>
</reference>
<evidence type="ECO:0000256" key="1">
    <source>
        <dbReference type="ARBA" id="ARBA00006330"/>
    </source>
</evidence>
<dbReference type="Pfam" id="PF02358">
    <property type="entry name" value="Trehalose_PPase"/>
    <property type="match status" value="1"/>
</dbReference>
<dbReference type="AlphaFoldDB" id="A0A7W7ZM11"/>
<keyword evidence="3" id="KW-0328">Glycosyltransferase</keyword>
<dbReference type="Gene3D" id="3.40.50.1000">
    <property type="entry name" value="HAD superfamily/HAD-like"/>
    <property type="match status" value="2"/>
</dbReference>
<dbReference type="EMBL" id="JACHIO010000003">
    <property type="protein sequence ID" value="MBB5062378.1"/>
    <property type="molecule type" value="Genomic_DNA"/>
</dbReference>
<proteinExistence type="inferred from homology"/>
<dbReference type="CDD" id="cd03788">
    <property type="entry name" value="GT20_TPS"/>
    <property type="match status" value="1"/>
</dbReference>
<dbReference type="NCBIfam" id="TIGR01484">
    <property type="entry name" value="HAD-SF-IIB"/>
    <property type="match status" value="1"/>
</dbReference>
<comment type="caution">
    <text evidence="3">The sequence shown here is derived from an EMBL/GenBank/DDBJ whole genome shotgun (WGS) entry which is preliminary data.</text>
</comment>
<dbReference type="PANTHER" id="PTHR10788">
    <property type="entry name" value="TREHALOSE-6-PHOSPHATE SYNTHASE"/>
    <property type="match status" value="1"/>
</dbReference>
<dbReference type="InterPro" id="IPR036412">
    <property type="entry name" value="HAD-like_sf"/>
</dbReference>